<dbReference type="AlphaFoldDB" id="A0A1H8M493"/>
<proteinExistence type="predicted"/>
<sequence>MIMISNLIKNTGSKLMKMGLVLLVIAQVSCKKSSILQEDPYGGGKSPLGIKFTGEEPTPSSGSSGDAVTFKIKGLLSHKDNFQFLVNEIEAKVTALTDSTVTVTIPDNASSGGTTVIADGQSFFGPKFTVDGKVSIDASFKAVNGTNGAINDLLQTPDGNYLLVGGFTNFESQAPSTPINHILLITRDGDFKPDLNAGTGSDGTLQTVNRLDNGQYIVGGLLSTFNNRKGINGITRLNIDGSLDSAAIEVINLKPQIPNLGLDTVAAFNGGVFGTVVKSFVREGKITILGNYQNYVKYFYPRSTRDFKVADVTKMNQIARLTQDGTMDSTYNYNPGTRQGYAGGNGDINDAFMQADGKIIAVGAFSTFNGLPANHIVRLNTDGSVDATFASGTGADGPVTSIRYNATTGKMILAGSFKTYGGKTRSGVVLLNADGSVDDTFQFGELTGGVPNFAAQLNNGKVLISGNFNKYNSIIRQGFMVLNADGSLAAGYNNTGAFQGRITKVVETTSALGNPAVILVGDFNKFDNTKVGNIVRVELKK</sequence>
<evidence type="ECO:0000313" key="2">
    <source>
        <dbReference type="EMBL" id="SEO12080.1"/>
    </source>
</evidence>
<dbReference type="Gene3D" id="2.80.10.50">
    <property type="match status" value="3"/>
</dbReference>
<dbReference type="NCBIfam" id="TIGR02608">
    <property type="entry name" value="delta_60_rpt"/>
    <property type="match status" value="2"/>
</dbReference>
<gene>
    <name evidence="2" type="ORF">SAMN05192574_105380</name>
</gene>
<dbReference type="EMBL" id="FOCL01000005">
    <property type="protein sequence ID" value="SEO12080.1"/>
    <property type="molecule type" value="Genomic_DNA"/>
</dbReference>
<evidence type="ECO:0000259" key="1">
    <source>
        <dbReference type="Pfam" id="PF16400"/>
    </source>
</evidence>
<evidence type="ECO:0000313" key="3">
    <source>
        <dbReference type="Proteomes" id="UP000198942"/>
    </source>
</evidence>
<protein>
    <submittedName>
        <fullName evidence="2">Delta-60 repeat domain-containing protein</fullName>
    </submittedName>
</protein>
<dbReference type="RefSeq" id="WP_091212225.1">
    <property type="nucleotide sequence ID" value="NZ_FOCL01000005.1"/>
</dbReference>
<dbReference type="Proteomes" id="UP000198942">
    <property type="component" value="Unassembled WGS sequence"/>
</dbReference>
<dbReference type="SUPFAM" id="SSF50998">
    <property type="entry name" value="Quinoprotein alcohol dehydrogenase-like"/>
    <property type="match status" value="1"/>
</dbReference>
<keyword evidence="3" id="KW-1185">Reference proteome</keyword>
<name>A0A1H8M493_9SPHI</name>
<dbReference type="OrthoDB" id="9805017at2"/>
<dbReference type="Pfam" id="PF17164">
    <property type="entry name" value="DUF5122"/>
    <property type="match status" value="3"/>
</dbReference>
<dbReference type="Gene3D" id="2.60.40.10">
    <property type="entry name" value="Immunoglobulins"/>
    <property type="match status" value="1"/>
</dbReference>
<dbReference type="STRING" id="551995.SAMN05192574_105380"/>
<dbReference type="InterPro" id="IPR011047">
    <property type="entry name" value="Quinoprotein_ADH-like_sf"/>
</dbReference>
<dbReference type="InterPro" id="IPR032175">
    <property type="entry name" value="DUF5008"/>
</dbReference>
<organism evidence="2 3">
    <name type="scientific">Mucilaginibacter gossypiicola</name>
    <dbReference type="NCBI Taxonomy" id="551995"/>
    <lineage>
        <taxon>Bacteria</taxon>
        <taxon>Pseudomonadati</taxon>
        <taxon>Bacteroidota</taxon>
        <taxon>Sphingobacteriia</taxon>
        <taxon>Sphingobacteriales</taxon>
        <taxon>Sphingobacteriaceae</taxon>
        <taxon>Mucilaginibacter</taxon>
    </lineage>
</organism>
<feature type="domain" description="DUF5008" evidence="1">
    <location>
        <begin position="31"/>
        <end position="126"/>
    </location>
</feature>
<accession>A0A1H8M493</accession>
<reference evidence="3" key="1">
    <citation type="submission" date="2016-10" db="EMBL/GenBank/DDBJ databases">
        <authorList>
            <person name="Varghese N."/>
            <person name="Submissions S."/>
        </authorList>
    </citation>
    <scope>NUCLEOTIDE SEQUENCE [LARGE SCALE GENOMIC DNA]</scope>
    <source>
        <strain evidence="3">Gh-48</strain>
    </source>
</reference>
<dbReference type="InterPro" id="IPR013431">
    <property type="entry name" value="Delta_60_rpt"/>
</dbReference>
<dbReference type="Pfam" id="PF16400">
    <property type="entry name" value="DUF5008"/>
    <property type="match status" value="1"/>
</dbReference>
<dbReference type="InterPro" id="IPR013783">
    <property type="entry name" value="Ig-like_fold"/>
</dbReference>